<proteinExistence type="predicted"/>
<evidence type="ECO:0000313" key="3">
    <source>
        <dbReference type="EMBL" id="KAJ8390405.1"/>
    </source>
</evidence>
<accession>A0AAD7WBE8</accession>
<feature type="signal peptide" evidence="2">
    <location>
        <begin position="1"/>
        <end position="19"/>
    </location>
</feature>
<dbReference type="AlphaFoldDB" id="A0AAD7WBE8"/>
<evidence type="ECO:0000256" key="2">
    <source>
        <dbReference type="SAM" id="SignalP"/>
    </source>
</evidence>
<keyword evidence="4" id="KW-1185">Reference proteome</keyword>
<protein>
    <submittedName>
        <fullName evidence="3">Uncharacterized protein</fullName>
    </submittedName>
</protein>
<evidence type="ECO:0000256" key="1">
    <source>
        <dbReference type="SAM" id="MobiDB-lite"/>
    </source>
</evidence>
<dbReference type="Proteomes" id="UP001221898">
    <property type="component" value="Unassembled WGS sequence"/>
</dbReference>
<feature type="chain" id="PRO_5042091969" evidence="2">
    <location>
        <begin position="20"/>
        <end position="182"/>
    </location>
</feature>
<evidence type="ECO:0000313" key="4">
    <source>
        <dbReference type="Proteomes" id="UP001221898"/>
    </source>
</evidence>
<sequence length="182" mass="19049">MPIDLIKLLPLLCSSVVDSCAPQLDEQQNEDLQLRVQFEGNVNAQREGSALIHAPIVPISHGTSFSGAEVHTGARCAGDQGSGVCPCRVLSLRGARGLPGRTAEPKGQRTAHGHAFLRITGAPGQSLSAPGSPHEPGGARALGPFQVFASLCRQQVGPVWRPRAEDTPQNPPSRAFIQGAVG</sequence>
<dbReference type="EMBL" id="JAINUG010000170">
    <property type="protein sequence ID" value="KAJ8390405.1"/>
    <property type="molecule type" value="Genomic_DNA"/>
</dbReference>
<keyword evidence="2" id="KW-0732">Signal</keyword>
<organism evidence="3 4">
    <name type="scientific">Aldrovandia affinis</name>
    <dbReference type="NCBI Taxonomy" id="143900"/>
    <lineage>
        <taxon>Eukaryota</taxon>
        <taxon>Metazoa</taxon>
        <taxon>Chordata</taxon>
        <taxon>Craniata</taxon>
        <taxon>Vertebrata</taxon>
        <taxon>Euteleostomi</taxon>
        <taxon>Actinopterygii</taxon>
        <taxon>Neopterygii</taxon>
        <taxon>Teleostei</taxon>
        <taxon>Notacanthiformes</taxon>
        <taxon>Halosauridae</taxon>
        <taxon>Aldrovandia</taxon>
    </lineage>
</organism>
<reference evidence="3" key="1">
    <citation type="journal article" date="2023" name="Science">
        <title>Genome structures resolve the early diversification of teleost fishes.</title>
        <authorList>
            <person name="Parey E."/>
            <person name="Louis A."/>
            <person name="Montfort J."/>
            <person name="Bouchez O."/>
            <person name="Roques C."/>
            <person name="Iampietro C."/>
            <person name="Lluch J."/>
            <person name="Castinel A."/>
            <person name="Donnadieu C."/>
            <person name="Desvignes T."/>
            <person name="Floi Bucao C."/>
            <person name="Jouanno E."/>
            <person name="Wen M."/>
            <person name="Mejri S."/>
            <person name="Dirks R."/>
            <person name="Jansen H."/>
            <person name="Henkel C."/>
            <person name="Chen W.J."/>
            <person name="Zahm M."/>
            <person name="Cabau C."/>
            <person name="Klopp C."/>
            <person name="Thompson A.W."/>
            <person name="Robinson-Rechavi M."/>
            <person name="Braasch I."/>
            <person name="Lecointre G."/>
            <person name="Bobe J."/>
            <person name="Postlethwait J.H."/>
            <person name="Berthelot C."/>
            <person name="Roest Crollius H."/>
            <person name="Guiguen Y."/>
        </authorList>
    </citation>
    <scope>NUCLEOTIDE SEQUENCE</scope>
    <source>
        <strain evidence="3">NC1722</strain>
    </source>
</reference>
<feature type="region of interest" description="Disordered" evidence="1">
    <location>
        <begin position="160"/>
        <end position="182"/>
    </location>
</feature>
<name>A0AAD7WBE8_9TELE</name>
<gene>
    <name evidence="3" type="ORF">AAFF_G00107990</name>
</gene>
<comment type="caution">
    <text evidence="3">The sequence shown here is derived from an EMBL/GenBank/DDBJ whole genome shotgun (WGS) entry which is preliminary data.</text>
</comment>